<feature type="transmembrane region" description="Helical" evidence="1">
    <location>
        <begin position="6"/>
        <end position="24"/>
    </location>
</feature>
<feature type="transmembrane region" description="Helical" evidence="1">
    <location>
        <begin position="242"/>
        <end position="265"/>
    </location>
</feature>
<dbReference type="GO" id="GO:0017004">
    <property type="term" value="P:cytochrome complex assembly"/>
    <property type="evidence" value="ECO:0007669"/>
    <property type="project" value="InterPro"/>
</dbReference>
<keyword evidence="1" id="KW-1133">Transmembrane helix</keyword>
<organism evidence="3">
    <name type="scientific">Candidatus Kentrum sp. FM</name>
    <dbReference type="NCBI Taxonomy" id="2126340"/>
    <lineage>
        <taxon>Bacteria</taxon>
        <taxon>Pseudomonadati</taxon>
        <taxon>Pseudomonadota</taxon>
        <taxon>Gammaproteobacteria</taxon>
        <taxon>Candidatus Kentrum</taxon>
    </lineage>
</organism>
<dbReference type="GO" id="GO:0020037">
    <property type="term" value="F:heme binding"/>
    <property type="evidence" value="ECO:0007669"/>
    <property type="project" value="InterPro"/>
</dbReference>
<feature type="transmembrane region" description="Helical" evidence="1">
    <location>
        <begin position="129"/>
        <end position="151"/>
    </location>
</feature>
<gene>
    <name evidence="4" type="ORF">BECKFM1743A_GA0114220_108892</name>
    <name evidence="5" type="ORF">BECKFM1743B_GA0114221_108642</name>
    <name evidence="3" type="ORF">BECKFM1743C_GA0114222_108712</name>
</gene>
<dbReference type="InterPro" id="IPR002541">
    <property type="entry name" value="Cyt_c_assembly"/>
</dbReference>
<reference evidence="3" key="1">
    <citation type="submission" date="2019-02" db="EMBL/GenBank/DDBJ databases">
        <authorList>
            <person name="Gruber-Vodicka R. H."/>
            <person name="Seah K. B. B."/>
        </authorList>
    </citation>
    <scope>NUCLEOTIDE SEQUENCE</scope>
    <source>
        <strain evidence="4">BECK_BZ163</strain>
        <strain evidence="5">BECK_BZ164</strain>
        <strain evidence="3">BECK_BZ165</strain>
    </source>
</reference>
<evidence type="ECO:0000313" key="5">
    <source>
        <dbReference type="EMBL" id="VFK22496.1"/>
    </source>
</evidence>
<feature type="transmembrane region" description="Helical" evidence="1">
    <location>
        <begin position="36"/>
        <end position="56"/>
    </location>
</feature>
<sequence>MFLSLASIFLYLTATVLLGARLIYPGLSENNGVRIALVGTTVSGTILHGLVLHQLILTGAGLDLGVSNAASLVAWGIVLVLLFGAIARPIANLGILVLPLAAITIAFALRYPGEQLLSKDVPLGVEMHVVVSILAASVLTIAAFQSAFLAFQERSLRQKRLRKVLRILPPLQLQESIFFQLIGVGFFLLSLSLASGMAFIEDMFAQHLAHKTILSLLAWAVFAVLLWGRWRFGWRGRKVIRWGFIGFLALMLAYFGSKLVLEIILGRAWY</sequence>
<evidence type="ECO:0000256" key="1">
    <source>
        <dbReference type="SAM" id="Phobius"/>
    </source>
</evidence>
<evidence type="ECO:0000313" key="4">
    <source>
        <dbReference type="EMBL" id="VFJ75945.1"/>
    </source>
</evidence>
<dbReference type="AlphaFoldDB" id="A0A450U065"/>
<keyword evidence="1" id="KW-0472">Membrane</keyword>
<feature type="transmembrane region" description="Helical" evidence="1">
    <location>
        <begin position="90"/>
        <end position="109"/>
    </location>
</feature>
<dbReference type="EMBL" id="CAADEZ010000889">
    <property type="protein sequence ID" value="VFJ75945.1"/>
    <property type="molecule type" value="Genomic_DNA"/>
</dbReference>
<evidence type="ECO:0000259" key="2">
    <source>
        <dbReference type="Pfam" id="PF01578"/>
    </source>
</evidence>
<feature type="transmembrane region" description="Helical" evidence="1">
    <location>
        <begin position="212"/>
        <end position="230"/>
    </location>
</feature>
<evidence type="ECO:0000313" key="3">
    <source>
        <dbReference type="EMBL" id="VFJ75709.1"/>
    </source>
</evidence>
<dbReference type="InterPro" id="IPR052372">
    <property type="entry name" value="YpjD/HemX"/>
</dbReference>
<accession>A0A450U065</accession>
<dbReference type="EMBL" id="CAADFA010000871">
    <property type="protein sequence ID" value="VFJ75709.1"/>
    <property type="molecule type" value="Genomic_DNA"/>
</dbReference>
<dbReference type="PANTHER" id="PTHR38034:SF1">
    <property type="entry name" value="INNER MEMBRANE PROTEIN YPJD"/>
    <property type="match status" value="1"/>
</dbReference>
<dbReference type="Pfam" id="PF01578">
    <property type="entry name" value="Cytochrom_C_asm"/>
    <property type="match status" value="1"/>
</dbReference>
<dbReference type="EMBL" id="CAADFL010000864">
    <property type="protein sequence ID" value="VFK22496.1"/>
    <property type="molecule type" value="Genomic_DNA"/>
</dbReference>
<keyword evidence="1" id="KW-0812">Transmembrane</keyword>
<feature type="transmembrane region" description="Helical" evidence="1">
    <location>
        <begin position="62"/>
        <end position="83"/>
    </location>
</feature>
<dbReference type="PANTHER" id="PTHR38034">
    <property type="entry name" value="INNER MEMBRANE PROTEIN YPJD"/>
    <property type="match status" value="1"/>
</dbReference>
<name>A0A450U065_9GAMM</name>
<dbReference type="GO" id="GO:0005886">
    <property type="term" value="C:plasma membrane"/>
    <property type="evidence" value="ECO:0007669"/>
    <property type="project" value="TreeGrafter"/>
</dbReference>
<feature type="transmembrane region" description="Helical" evidence="1">
    <location>
        <begin position="177"/>
        <end position="200"/>
    </location>
</feature>
<protein>
    <submittedName>
        <fullName evidence="3">ABC-type uncharacterized transport system, permease component</fullName>
    </submittedName>
</protein>
<proteinExistence type="predicted"/>
<feature type="domain" description="Cytochrome c assembly protein" evidence="2">
    <location>
        <begin position="47"/>
        <end position="264"/>
    </location>
</feature>